<feature type="domain" description="NB-ARC" evidence="8">
    <location>
        <begin position="178"/>
        <end position="337"/>
    </location>
</feature>
<dbReference type="Proteomes" id="UP001164776">
    <property type="component" value="Unassembled WGS sequence"/>
</dbReference>
<keyword evidence="2" id="KW-0433">Leucine-rich repeat</keyword>
<keyword evidence="13" id="KW-1185">Reference proteome</keyword>
<dbReference type="OrthoDB" id="762143at2759"/>
<dbReference type="InterPro" id="IPR002182">
    <property type="entry name" value="NB-ARC"/>
</dbReference>
<evidence type="ECO:0000256" key="6">
    <source>
        <dbReference type="ARBA" id="ARBA00022840"/>
    </source>
</evidence>
<dbReference type="Pfam" id="PF18052">
    <property type="entry name" value="Rx_N"/>
    <property type="match status" value="1"/>
</dbReference>
<dbReference type="PANTHER" id="PTHR36766:SF36">
    <property type="entry name" value="AAA+ ATPASE DOMAIN-CONTAINING PROTEIN"/>
    <property type="match status" value="1"/>
</dbReference>
<evidence type="ECO:0000256" key="3">
    <source>
        <dbReference type="ARBA" id="ARBA00022737"/>
    </source>
</evidence>
<accession>A0A9W7X8X1</accession>
<dbReference type="SUPFAM" id="SSF52058">
    <property type="entry name" value="L domain-like"/>
    <property type="match status" value="1"/>
</dbReference>
<keyword evidence="6" id="KW-0067">ATP-binding</keyword>
<evidence type="ECO:0008006" key="14">
    <source>
        <dbReference type="Google" id="ProtNLM"/>
    </source>
</evidence>
<dbReference type="GO" id="GO:0002758">
    <property type="term" value="P:innate immune response-activating signaling pathway"/>
    <property type="evidence" value="ECO:0007669"/>
    <property type="project" value="UniProtKB-ARBA"/>
</dbReference>
<dbReference type="InterPro" id="IPR036388">
    <property type="entry name" value="WH-like_DNA-bd_sf"/>
</dbReference>
<dbReference type="InterPro" id="IPR042197">
    <property type="entry name" value="Apaf_helical"/>
</dbReference>
<feature type="domain" description="Disease resistance protein winged helix" evidence="10">
    <location>
        <begin position="425"/>
        <end position="499"/>
    </location>
</feature>
<dbReference type="Gene3D" id="1.10.10.10">
    <property type="entry name" value="Winged helix-like DNA-binding domain superfamily/Winged helix DNA-binding domain"/>
    <property type="match status" value="1"/>
</dbReference>
<dbReference type="GO" id="GO:0043531">
    <property type="term" value="F:ADP binding"/>
    <property type="evidence" value="ECO:0007669"/>
    <property type="project" value="InterPro"/>
</dbReference>
<evidence type="ECO:0000259" key="8">
    <source>
        <dbReference type="Pfam" id="PF00931"/>
    </source>
</evidence>
<protein>
    <recommendedName>
        <fullName evidence="14">NB-ARC domain-containing protein</fullName>
    </recommendedName>
</protein>
<dbReference type="Gene3D" id="3.80.10.10">
    <property type="entry name" value="Ribonuclease Inhibitor"/>
    <property type="match status" value="1"/>
</dbReference>
<dbReference type="InterPro" id="IPR032675">
    <property type="entry name" value="LRR_dom_sf"/>
</dbReference>
<evidence type="ECO:0000259" key="9">
    <source>
        <dbReference type="Pfam" id="PF18052"/>
    </source>
</evidence>
<dbReference type="GO" id="GO:0005524">
    <property type="term" value="F:ATP binding"/>
    <property type="evidence" value="ECO:0007669"/>
    <property type="project" value="UniProtKB-KW"/>
</dbReference>
<evidence type="ECO:0000259" key="10">
    <source>
        <dbReference type="Pfam" id="PF23559"/>
    </source>
</evidence>
<evidence type="ECO:0000313" key="12">
    <source>
        <dbReference type="EMBL" id="KAJ1255508.1"/>
    </source>
</evidence>
<dbReference type="Pfam" id="PF23598">
    <property type="entry name" value="LRR_14"/>
    <property type="match status" value="1"/>
</dbReference>
<evidence type="ECO:0000313" key="13">
    <source>
        <dbReference type="Proteomes" id="UP001164776"/>
    </source>
</evidence>
<keyword evidence="4" id="KW-0547">Nucleotide-binding</keyword>
<dbReference type="InterPro" id="IPR058922">
    <property type="entry name" value="WHD_DRP"/>
</dbReference>
<comment type="caution">
    <text evidence="12">The sequence shown here is derived from an EMBL/GenBank/DDBJ whole genome shotgun (WGS) entry which is preliminary data.</text>
</comment>
<dbReference type="Gene3D" id="1.10.8.430">
    <property type="entry name" value="Helical domain of apoptotic protease-activating factors"/>
    <property type="match status" value="1"/>
</dbReference>
<keyword evidence="3" id="KW-0677">Repeat</keyword>
<dbReference type="InterPro" id="IPR027417">
    <property type="entry name" value="P-loop_NTPase"/>
</dbReference>
<dbReference type="InterPro" id="IPR055414">
    <property type="entry name" value="LRR_R13L4/SHOC2-like"/>
</dbReference>
<name>A0A9W7X8X1_9POAL</name>
<dbReference type="SUPFAM" id="SSF52540">
    <property type="entry name" value="P-loop containing nucleoside triphosphate hydrolases"/>
    <property type="match status" value="1"/>
</dbReference>
<dbReference type="Pfam" id="PF00931">
    <property type="entry name" value="NB-ARC"/>
    <property type="match status" value="1"/>
</dbReference>
<dbReference type="PRINTS" id="PR00364">
    <property type="entry name" value="DISEASERSIST"/>
</dbReference>
<sequence length="972" mass="108767">MAAVLDAFVPYVKKLIADMAQDGRPSMLLSTVQRWVRKLKDAMYDATDILDLCQLEADKRKESGGDRNKQNNAPPGCLQPLLFCLRNPVFAHKIGSRIKELNQRLQGIHKAARDFSFNINLASYPEQRMLTTAELSSYQARSQIDESAIVGEQIERDTKELIQVLTTTTPDDGDDIHHIKVVSIVGTRGMGKTTLSQKIFNETTIEEHFKTKIWLSITKNFDDVELLRTAIKHAGGDHGGEHRYKSTLTDTLMRTLTSSGAGSSRFLLVMDDVWSERAWNDVLGVPVRNASRMQQGSRVLVNTRYAHLTQQMQAPLHEHRVHPLHEDDAWSLLKKQLQPDQVVGIEHLKNIGMEILKKCDGLPLAVKVMGGLLSTRYPSEHEWKTVLNKPAWSLAGLPAELDSMIYLSYEDLSPQLRQCFLYFSLFPKGEMIHQGTVINMWVSEGFIQCPADSSHEYVLEEMASEYYTELIKRNLIEPIKNNSLTGYMCSMHDVVHSFAEYMAGEESLVVLDKQQLVATAGGHGGGMLVRRLSVGQQTVSIEWAVLQSQESLRTLIINSKQVQFKSVLYIKSGDSDGLIPSLSRLKQLRYLLLQDTDISRLPDDIHKMKFLQYIQLHSCKKLSPLPRSIVKLVHLRALVISGSSNVSVLPKGLGGLTNLRTLWGFPVHMDMDVGNGWCSLQELAPLSQLRGLALYGLEKVPATWMAEKAMISTKGHLGILELNYNSTVEHTAGPRAEAKQPQQQSVTEEVLEKLRPPTCLETLIIKGYVGRQLPNWISAPASSTDFKSLSLERLIIEDAPSIKHVGPEFQAPSSLAAGGASTAAFAPFPKLKELQLDGLPKWEEWEWNDSEEKGDLKATISMPCLEELYIQNCKLSRLPPGLASIKRLALRALYMYKLTNMAALENLPSVVQLDVFDCPELKRISGLSKLQKIRILRCPNLLVLEGVPALDHMVLEDRGTEALPEYLAVVNP</sequence>
<gene>
    <name evidence="12" type="ORF">BS78_K201500</name>
</gene>
<dbReference type="FunFam" id="1.10.10.10:FF:000322">
    <property type="entry name" value="Probable disease resistance protein At1g63360"/>
    <property type="match status" value="1"/>
</dbReference>
<dbReference type="PANTHER" id="PTHR36766">
    <property type="entry name" value="PLANT BROAD-SPECTRUM MILDEW RESISTANCE PROTEIN RPW8"/>
    <property type="match status" value="1"/>
</dbReference>
<evidence type="ECO:0000259" key="11">
    <source>
        <dbReference type="Pfam" id="PF23598"/>
    </source>
</evidence>
<dbReference type="Gene3D" id="1.20.5.4130">
    <property type="match status" value="1"/>
</dbReference>
<dbReference type="AlphaFoldDB" id="A0A9W7X8X1"/>
<dbReference type="GO" id="GO:0042742">
    <property type="term" value="P:defense response to bacterium"/>
    <property type="evidence" value="ECO:0007669"/>
    <property type="project" value="UniProtKB-ARBA"/>
</dbReference>
<evidence type="ECO:0000256" key="7">
    <source>
        <dbReference type="ARBA" id="ARBA00023054"/>
    </source>
</evidence>
<feature type="domain" description="Disease resistance N-terminal" evidence="9">
    <location>
        <begin position="30"/>
        <end position="67"/>
    </location>
</feature>
<proteinExistence type="inferred from homology"/>
<keyword evidence="5" id="KW-0611">Plant defense</keyword>
<dbReference type="Pfam" id="PF23559">
    <property type="entry name" value="WHD_DRP"/>
    <property type="match status" value="1"/>
</dbReference>
<evidence type="ECO:0000256" key="4">
    <source>
        <dbReference type="ARBA" id="ARBA00022741"/>
    </source>
</evidence>
<comment type="similarity">
    <text evidence="1">Belongs to the disease resistance NB-LRR family.</text>
</comment>
<dbReference type="GO" id="GO:0009626">
    <property type="term" value="P:plant-type hypersensitive response"/>
    <property type="evidence" value="ECO:0007669"/>
    <property type="project" value="UniProtKB-ARBA"/>
</dbReference>
<evidence type="ECO:0000256" key="5">
    <source>
        <dbReference type="ARBA" id="ARBA00022821"/>
    </source>
</evidence>
<organism evidence="12 13">
    <name type="scientific">Paspalum vaginatum</name>
    <name type="common">seashore paspalum</name>
    <dbReference type="NCBI Taxonomy" id="158149"/>
    <lineage>
        <taxon>Eukaryota</taxon>
        <taxon>Viridiplantae</taxon>
        <taxon>Streptophyta</taxon>
        <taxon>Embryophyta</taxon>
        <taxon>Tracheophyta</taxon>
        <taxon>Spermatophyta</taxon>
        <taxon>Magnoliopsida</taxon>
        <taxon>Liliopsida</taxon>
        <taxon>Poales</taxon>
        <taxon>Poaceae</taxon>
        <taxon>PACMAD clade</taxon>
        <taxon>Panicoideae</taxon>
        <taxon>Andropogonodae</taxon>
        <taxon>Paspaleae</taxon>
        <taxon>Paspalinae</taxon>
        <taxon>Paspalum</taxon>
    </lineage>
</organism>
<reference evidence="12 13" key="1">
    <citation type="submission" date="2022-10" db="EMBL/GenBank/DDBJ databases">
        <title>WGS assembly of Paspalum vaginatum 540-79.</title>
        <authorList>
            <person name="Sun G."/>
            <person name="Wase N."/>
            <person name="Shu S."/>
            <person name="Jenkins J."/>
            <person name="Zhou B."/>
            <person name="Torres-Rodriguez J."/>
            <person name="Chen C."/>
            <person name="Sandor L."/>
            <person name="Plott C."/>
            <person name="Yoshinga Y."/>
            <person name="Daum C."/>
            <person name="Qi P."/>
            <person name="Barry K."/>
            <person name="Lipzen A."/>
            <person name="Berry L."/>
            <person name="Pedersen C."/>
            <person name="Gottilla T."/>
            <person name="Foltz A."/>
            <person name="Yu H."/>
            <person name="O'Malley R."/>
            <person name="Zhang C."/>
            <person name="Devos K."/>
            <person name="Sigmon B."/>
            <person name="Yu B."/>
            <person name="Obata T."/>
            <person name="Schmutz J."/>
            <person name="Schnable J."/>
        </authorList>
    </citation>
    <scope>NUCLEOTIDE SEQUENCE [LARGE SCALE GENOMIC DNA]</scope>
    <source>
        <strain evidence="13">cv. 540-79</strain>
    </source>
</reference>
<dbReference type="InterPro" id="IPR041118">
    <property type="entry name" value="Rx_N"/>
</dbReference>
<feature type="non-terminal residue" evidence="12">
    <location>
        <position position="972"/>
    </location>
</feature>
<dbReference type="Gene3D" id="3.40.50.300">
    <property type="entry name" value="P-loop containing nucleotide triphosphate hydrolases"/>
    <property type="match status" value="1"/>
</dbReference>
<feature type="domain" description="Disease resistance R13L4/SHOC-2-like LRR" evidence="11">
    <location>
        <begin position="567"/>
        <end position="791"/>
    </location>
</feature>
<keyword evidence="7" id="KW-0175">Coiled coil</keyword>
<dbReference type="EMBL" id="MU629692">
    <property type="protein sequence ID" value="KAJ1255508.1"/>
    <property type="molecule type" value="Genomic_DNA"/>
</dbReference>
<evidence type="ECO:0000256" key="1">
    <source>
        <dbReference type="ARBA" id="ARBA00008894"/>
    </source>
</evidence>
<evidence type="ECO:0000256" key="2">
    <source>
        <dbReference type="ARBA" id="ARBA00022614"/>
    </source>
</evidence>